<gene>
    <name evidence="1" type="ordered locus">Sinac_3096</name>
</gene>
<evidence type="ECO:0000313" key="1">
    <source>
        <dbReference type="EMBL" id="AGA27377.1"/>
    </source>
</evidence>
<keyword evidence="2" id="KW-1185">Reference proteome</keyword>
<sequence length="281" mass="32096">MSHGTLWKRLVRGTGWAWFAERHRAAFPADLEAKVMDLESRDRLHAKQGRSTARVVFHAPSGPLPVYLKRHYELPWPARLGALIHPRGKHTPAAAEWAHLERVRALGIAVPEVVAAGEQIGPWGALKSFLMIAELTGCLALNEAMPDLVASQSPASLAAWKRSVIAEMARIVATLHAANVFHKDLYLCHFFVALDQAPGQLPSLTLIDLHRTQEHRLWPNRWRWKDLGQLLFSTRGVPGINDRDVMRFWVLYRRRLELKRPGWQARMIRMKAERYFSHNNS</sequence>
<accession>L0DDS0</accession>
<dbReference type="OrthoDB" id="261539at2"/>
<reference evidence="1 2" key="1">
    <citation type="submission" date="2012-02" db="EMBL/GenBank/DDBJ databases">
        <title>Complete sequence of chromosome of Singulisphaera acidiphila DSM 18658.</title>
        <authorList>
            <consortium name="US DOE Joint Genome Institute (JGI-PGF)"/>
            <person name="Lucas S."/>
            <person name="Copeland A."/>
            <person name="Lapidus A."/>
            <person name="Glavina del Rio T."/>
            <person name="Dalin E."/>
            <person name="Tice H."/>
            <person name="Bruce D."/>
            <person name="Goodwin L."/>
            <person name="Pitluck S."/>
            <person name="Peters L."/>
            <person name="Ovchinnikova G."/>
            <person name="Chertkov O."/>
            <person name="Kyrpides N."/>
            <person name="Mavromatis K."/>
            <person name="Ivanova N."/>
            <person name="Brettin T."/>
            <person name="Detter J.C."/>
            <person name="Han C."/>
            <person name="Larimer F."/>
            <person name="Land M."/>
            <person name="Hauser L."/>
            <person name="Markowitz V."/>
            <person name="Cheng J.-F."/>
            <person name="Hugenholtz P."/>
            <person name="Woyke T."/>
            <person name="Wu D."/>
            <person name="Tindall B."/>
            <person name="Pomrenke H."/>
            <person name="Brambilla E."/>
            <person name="Klenk H.-P."/>
            <person name="Eisen J.A."/>
        </authorList>
    </citation>
    <scope>NUCLEOTIDE SEQUENCE [LARGE SCALE GENOMIC DNA]</scope>
    <source>
        <strain evidence="2">ATCC BAA-1392 / DSM 18658 / VKM B-2454 / MOB10</strain>
    </source>
</reference>
<organism evidence="1 2">
    <name type="scientific">Singulisphaera acidiphila (strain ATCC BAA-1392 / DSM 18658 / VKM B-2454 / MOB10)</name>
    <dbReference type="NCBI Taxonomy" id="886293"/>
    <lineage>
        <taxon>Bacteria</taxon>
        <taxon>Pseudomonadati</taxon>
        <taxon>Planctomycetota</taxon>
        <taxon>Planctomycetia</taxon>
        <taxon>Isosphaerales</taxon>
        <taxon>Isosphaeraceae</taxon>
        <taxon>Singulisphaera</taxon>
    </lineage>
</organism>
<keyword evidence="1" id="KW-0808">Transferase</keyword>
<keyword evidence="1" id="KW-0418">Kinase</keyword>
<evidence type="ECO:0000313" key="2">
    <source>
        <dbReference type="Proteomes" id="UP000010798"/>
    </source>
</evidence>
<dbReference type="Proteomes" id="UP000010798">
    <property type="component" value="Chromosome"/>
</dbReference>
<dbReference type="GO" id="GO:0016301">
    <property type="term" value="F:kinase activity"/>
    <property type="evidence" value="ECO:0007669"/>
    <property type="project" value="UniProtKB-KW"/>
</dbReference>
<proteinExistence type="predicted"/>
<name>L0DDS0_SINAD</name>
<dbReference type="KEGG" id="saci:Sinac_3096"/>
<dbReference type="eggNOG" id="COG3642">
    <property type="taxonomic scope" value="Bacteria"/>
</dbReference>
<dbReference type="EMBL" id="CP003364">
    <property type="protein sequence ID" value="AGA27377.1"/>
    <property type="molecule type" value="Genomic_DNA"/>
</dbReference>
<dbReference type="HOGENOM" id="CLU_081267_0_0_0"/>
<dbReference type="AlphaFoldDB" id="L0DDS0"/>
<dbReference type="RefSeq" id="WP_015246525.1">
    <property type="nucleotide sequence ID" value="NC_019892.1"/>
</dbReference>
<dbReference type="Pfam" id="PF06293">
    <property type="entry name" value="Kdo"/>
    <property type="match status" value="1"/>
</dbReference>
<dbReference type="STRING" id="886293.Sinac_3096"/>
<protein>
    <submittedName>
        <fullName evidence="1">Lipopolysaccharide kinase (Kdo/WaaP) family</fullName>
    </submittedName>
</protein>